<keyword evidence="2" id="KW-1185">Reference proteome</keyword>
<dbReference type="Proteomes" id="UP000002429">
    <property type="component" value="Plasmid megaplasmid"/>
</dbReference>
<keyword evidence="1" id="KW-0614">Plasmid</keyword>
<proteinExistence type="predicted"/>
<organism evidence="1 2">
    <name type="scientific">Cupriavidus metallidurans (strain ATCC 43123 / DSM 2839 / NBRC 102507 / CH34)</name>
    <name type="common">Ralstonia metallidurans</name>
    <dbReference type="NCBI Taxonomy" id="266264"/>
    <lineage>
        <taxon>Bacteria</taxon>
        <taxon>Pseudomonadati</taxon>
        <taxon>Pseudomonadota</taxon>
        <taxon>Betaproteobacteria</taxon>
        <taxon>Burkholderiales</taxon>
        <taxon>Burkholderiaceae</taxon>
        <taxon>Cupriavidus</taxon>
    </lineage>
</organism>
<protein>
    <submittedName>
        <fullName evidence="1">Uncharacterized protein</fullName>
    </submittedName>
</protein>
<sequence>MVSGAVAEWHPKLHCAYAGFRERPFSPDFSSFWPIHRRFALMRHLLRNSLYCKDLAARISAWREFTELT</sequence>
<evidence type="ECO:0000313" key="1">
    <source>
        <dbReference type="EMBL" id="ADC45255.1"/>
    </source>
</evidence>
<dbReference type="AlphaFoldDB" id="D3DY85"/>
<evidence type="ECO:0000313" key="2">
    <source>
        <dbReference type="Proteomes" id="UP000002429"/>
    </source>
</evidence>
<gene>
    <name evidence="1" type="ordered locus">Rmet_4246</name>
</gene>
<dbReference type="KEGG" id="rme:Rmet_4246"/>
<dbReference type="EMBL" id="CP000353">
    <property type="protein sequence ID" value="ADC45255.1"/>
    <property type="molecule type" value="Genomic_DNA"/>
</dbReference>
<dbReference type="HOGENOM" id="CLU_2772949_0_0_4"/>
<accession>D3DY85</accession>
<geneLocation type="plasmid" evidence="1 2">
    <name>megaplasmid</name>
</geneLocation>
<reference evidence="2" key="1">
    <citation type="journal article" date="2010" name="PLoS ONE">
        <title>The complete genome sequence of Cupriavidus metallidurans strain CH34, a master survivalist in harsh and anthropogenic environments.</title>
        <authorList>
            <person name="Janssen P.J."/>
            <person name="Van Houdt R."/>
            <person name="Moors H."/>
            <person name="Monsieurs P."/>
            <person name="Morin N."/>
            <person name="Michaux A."/>
            <person name="Benotmane M.A."/>
            <person name="Leys N."/>
            <person name="Vallaeys T."/>
            <person name="Lapidus A."/>
            <person name="Monchy S."/>
            <person name="Medigue C."/>
            <person name="Taghavi S."/>
            <person name="McCorkle S."/>
            <person name="Dunn J."/>
            <person name="van der Lelie D."/>
            <person name="Mergeay M."/>
        </authorList>
    </citation>
    <scope>NUCLEOTIDE SEQUENCE [LARGE SCALE GENOMIC DNA]</scope>
    <source>
        <strain evidence="2">ATCC 43123 / DSM 2839 / NBRC 102507 / CH34</strain>
    </source>
</reference>
<name>D3DY85_CUPMC</name>